<feature type="signal peptide" evidence="21">
    <location>
        <begin position="1"/>
        <end position="17"/>
    </location>
</feature>
<dbReference type="FunFam" id="3.40.190.10:FF:000060">
    <property type="entry name" value="Glutamate receptor ionotropic, kainate 1"/>
    <property type="match status" value="1"/>
</dbReference>
<feature type="domain" description="Ionotropic glutamate receptor L-glutamate and glycine-binding" evidence="23">
    <location>
        <begin position="336"/>
        <end position="401"/>
    </location>
</feature>
<evidence type="ECO:0000256" key="6">
    <source>
        <dbReference type="ARBA" id="ARBA00022989"/>
    </source>
</evidence>
<dbReference type="SUPFAM" id="SSF53850">
    <property type="entry name" value="Periplasmic binding protein-like II"/>
    <property type="match status" value="1"/>
</dbReference>
<dbReference type="InterPro" id="IPR001320">
    <property type="entry name" value="Iontro_rcpt_C"/>
</dbReference>
<evidence type="ECO:0000256" key="21">
    <source>
        <dbReference type="SAM" id="SignalP"/>
    </source>
</evidence>
<feature type="site" description="Interaction with the cone snail toxin Con-ikot-ikot" evidence="18">
    <location>
        <position position="588"/>
    </location>
</feature>
<accession>A0A0V1K7J1</accession>
<comment type="subcellular location">
    <subcellularLocation>
        <location evidence="15">Postsynaptic cell membrane</location>
        <topology evidence="15">Multi-pass membrane protein</topology>
    </subcellularLocation>
</comment>
<keyword evidence="7" id="KW-0770">Synapse</keyword>
<evidence type="ECO:0000256" key="1">
    <source>
        <dbReference type="ARBA" id="ARBA00008685"/>
    </source>
</evidence>
<comment type="similarity">
    <text evidence="1">Belongs to the glutamate-gated ion channel (TC 1.A.10.1) family.</text>
</comment>
<evidence type="ECO:0000313" key="25">
    <source>
        <dbReference type="Proteomes" id="UP000054826"/>
    </source>
</evidence>
<evidence type="ECO:0000256" key="11">
    <source>
        <dbReference type="ARBA" id="ARBA00023180"/>
    </source>
</evidence>
<keyword evidence="5 21" id="KW-0732">Signal</keyword>
<feature type="binding site" evidence="17">
    <location>
        <position position="633"/>
    </location>
    <ligand>
        <name>L-glutamate</name>
        <dbReference type="ChEBI" id="CHEBI:29985"/>
    </ligand>
</feature>
<dbReference type="InterPro" id="IPR028082">
    <property type="entry name" value="Peripla_BP_I"/>
</dbReference>
<evidence type="ECO:0000256" key="4">
    <source>
        <dbReference type="ARBA" id="ARBA00022692"/>
    </source>
</evidence>
<keyword evidence="10 24" id="KW-0675">Receptor</keyword>
<feature type="binding site" evidence="17">
    <location>
        <position position="417"/>
    </location>
    <ligand>
        <name>L-glutamate</name>
        <dbReference type="ChEBI" id="CHEBI:29985"/>
    </ligand>
</feature>
<dbReference type="AlphaFoldDB" id="A0A0V1K7J1"/>
<reference evidence="24 25" key="1">
    <citation type="submission" date="2015-01" db="EMBL/GenBank/DDBJ databases">
        <title>Evolution of Trichinella species and genotypes.</title>
        <authorList>
            <person name="Korhonen P.K."/>
            <person name="Edoardo P."/>
            <person name="Giuseppe L.R."/>
            <person name="Gasser R.B."/>
        </authorList>
    </citation>
    <scope>NUCLEOTIDE SEQUENCE [LARGE SCALE GENOMIC DNA]</scope>
    <source>
        <strain evidence="24">ISS176</strain>
    </source>
</reference>
<dbReference type="Pfam" id="PF01094">
    <property type="entry name" value="ANF_receptor"/>
    <property type="match status" value="1"/>
</dbReference>
<evidence type="ECO:0000256" key="16">
    <source>
        <dbReference type="ARBA" id="ARBA00072754"/>
    </source>
</evidence>
<evidence type="ECO:0000256" key="9">
    <source>
        <dbReference type="ARBA" id="ARBA00023136"/>
    </source>
</evidence>
<feature type="disulfide bond" evidence="19">
    <location>
        <begin position="646"/>
        <end position="701"/>
    </location>
</feature>
<dbReference type="FunFam" id="3.40.190.10:FF:000001">
    <property type="entry name" value="Glutamate receptor ionotropic, kainate 2"/>
    <property type="match status" value="1"/>
</dbReference>
<name>A0A0V1K7J1_TRIPS</name>
<dbReference type="Pfam" id="PF10613">
    <property type="entry name" value="Lig_chan-Glu_bd"/>
    <property type="match status" value="1"/>
</dbReference>
<dbReference type="PRINTS" id="PR00177">
    <property type="entry name" value="NMDARECEPTOR"/>
</dbReference>
<feature type="site" description="Crucial to convey clamshell closure to channel opening" evidence="18">
    <location>
        <position position="561"/>
    </location>
</feature>
<dbReference type="InterPro" id="IPR001508">
    <property type="entry name" value="Iono_Glu_rcpt_met"/>
</dbReference>
<dbReference type="PANTHER" id="PTHR18966">
    <property type="entry name" value="IONOTROPIC GLUTAMATE RECEPTOR"/>
    <property type="match status" value="1"/>
</dbReference>
<evidence type="ECO:0000256" key="20">
    <source>
        <dbReference type="SAM" id="Phobius"/>
    </source>
</evidence>
<keyword evidence="2" id="KW-0813">Transport</keyword>
<dbReference type="InterPro" id="IPR001828">
    <property type="entry name" value="ANF_lig-bd_rcpt"/>
</dbReference>
<sequence>MFHVMWILFLLFNYANGSLRVPVGALFRDEIEDGLISVMTYATMENNYQQNPPPFRLETKKGIIRTDSVNNWALTRLGCEVIKDGAFVLMGTANYPSREAFVALSNLLHLPLINWSTAKRESQNGQFELSMAQNTAEAVGDFIRLKMWKNFTYMYDSIDGTSVEVLDSEIEKFKIGLINVSGFQYEGRDKSSFKDFLEKWSRLDSQLLHYHKASTITAEEVLVYDAIQIVIEAFKSIAKVNASALKRYYKKDEFINEDYHGLLCYTFEDKLNPDRPFLPLRHGEIMYEALKKTRLDGISGNVQFDDDGNRINYTLKLTEVLQTGHNAGVVNVQNEPFVMFKKDADQFTGNDRFEGFCVDLMKLLSEKIENFPYIIKPVKDNQYGAVDQNGRWNGMVGELIRGEADLAIASLTINTLRERVVDFSKPFLTTGISIMIKKPDKQEFSIFSFMQPLSTEVWIFIIIAYGGVSIVIFFIARFSPYEWNYNSNSTYGCTSLSDFTIDNCLWVTLAALMQQGTDIMPRSASCRIASSIWWFFTMIIVSSYTANLAAFLTLEKMHAPIESVEDLARQTKIKYGIQASGSTAQFFKESKVDVHRRMWQYMSTQVPSPLVSTYAEGIQRVRESKGQYAFLLEATTNEYASTRKPCDTIKVGANLNSIGYGVATPFGSDLSEKINLAILELQEIGELKRLEMKWWYEKGQCEQGMSDSQSASLTLSKVAGIFYILTVGIIIAMLVSFVEIFYYLNAEKHSKTPSEPFCIQRAVENYGKVEMLTNSKEITT</sequence>
<keyword evidence="19" id="KW-1015">Disulfide bond</keyword>
<evidence type="ECO:0000259" key="23">
    <source>
        <dbReference type="SMART" id="SM00918"/>
    </source>
</evidence>
<dbReference type="InterPro" id="IPR019594">
    <property type="entry name" value="Glu/Gly-bd"/>
</dbReference>
<evidence type="ECO:0000256" key="2">
    <source>
        <dbReference type="ARBA" id="ARBA00022448"/>
    </source>
</evidence>
<comment type="caution">
    <text evidence="24">The sequence shown here is derived from an EMBL/GenBank/DDBJ whole genome shotgun (WGS) entry which is preliminary data.</text>
</comment>
<proteinExistence type="inferred from homology"/>
<dbReference type="FunFam" id="1.10.287.70:FF:000064">
    <property type="entry name" value="Glutamate receptor ionotropic, kainate"/>
    <property type="match status" value="1"/>
</dbReference>
<evidence type="ECO:0000259" key="22">
    <source>
        <dbReference type="SMART" id="SM00079"/>
    </source>
</evidence>
<dbReference type="EMBL" id="JYDV01000011">
    <property type="protein sequence ID" value="KRZ43191.1"/>
    <property type="molecule type" value="Genomic_DNA"/>
</dbReference>
<evidence type="ECO:0000256" key="10">
    <source>
        <dbReference type="ARBA" id="ARBA00023170"/>
    </source>
</evidence>
<feature type="transmembrane region" description="Helical" evidence="20">
    <location>
        <begin position="532"/>
        <end position="554"/>
    </location>
</feature>
<dbReference type="GO" id="GO:0045211">
    <property type="term" value="C:postsynaptic membrane"/>
    <property type="evidence" value="ECO:0007669"/>
    <property type="project" value="UniProtKB-SubCell"/>
</dbReference>
<dbReference type="Gene3D" id="3.40.190.10">
    <property type="entry name" value="Periplasmic binding protein-like II"/>
    <property type="match status" value="2"/>
</dbReference>
<dbReference type="InterPro" id="IPR015683">
    <property type="entry name" value="Ionotropic_Glu_rcpt"/>
</dbReference>
<evidence type="ECO:0000256" key="12">
    <source>
        <dbReference type="ARBA" id="ARBA00023257"/>
    </source>
</evidence>
<dbReference type="SMART" id="SM00079">
    <property type="entry name" value="PBPe"/>
    <property type="match status" value="1"/>
</dbReference>
<keyword evidence="3" id="KW-1003">Cell membrane</keyword>
<evidence type="ECO:0000256" key="17">
    <source>
        <dbReference type="PIRSR" id="PIRSR601508-1"/>
    </source>
</evidence>
<dbReference type="Pfam" id="PF00060">
    <property type="entry name" value="Lig_chan"/>
    <property type="match status" value="1"/>
</dbReference>
<dbReference type="Gene3D" id="1.10.287.70">
    <property type="match status" value="1"/>
</dbReference>
<evidence type="ECO:0000256" key="15">
    <source>
        <dbReference type="ARBA" id="ARBA00034104"/>
    </source>
</evidence>
<keyword evidence="4 20" id="KW-0812">Transmembrane</keyword>
<evidence type="ECO:0000256" key="18">
    <source>
        <dbReference type="PIRSR" id="PIRSR601508-2"/>
    </source>
</evidence>
<keyword evidence="12" id="KW-0628">Postsynaptic cell membrane</keyword>
<keyword evidence="8" id="KW-0406">Ion transport</keyword>
<keyword evidence="11" id="KW-0325">Glycoprotein</keyword>
<keyword evidence="9 20" id="KW-0472">Membrane</keyword>
<dbReference type="GO" id="GO:0004970">
    <property type="term" value="F:glutamate-gated receptor activity"/>
    <property type="evidence" value="ECO:0007669"/>
    <property type="project" value="UniProtKB-ARBA"/>
</dbReference>
<dbReference type="SUPFAM" id="SSF53822">
    <property type="entry name" value="Periplasmic binding protein-like I"/>
    <property type="match status" value="1"/>
</dbReference>
<evidence type="ECO:0000256" key="19">
    <source>
        <dbReference type="PIRSR" id="PIRSR601508-3"/>
    </source>
</evidence>
<gene>
    <name evidence="24" type="primary">glr-1</name>
    <name evidence="24" type="ORF">T4C_12492</name>
</gene>
<feature type="binding site" evidence="17">
    <location>
        <position position="582"/>
    </location>
    <ligand>
        <name>L-glutamate</name>
        <dbReference type="ChEBI" id="CHEBI:29985"/>
    </ligand>
</feature>
<dbReference type="Gene3D" id="3.40.50.2300">
    <property type="match status" value="4"/>
</dbReference>
<organism evidence="24 25">
    <name type="scientific">Trichinella pseudospiralis</name>
    <name type="common">Parasitic roundworm</name>
    <dbReference type="NCBI Taxonomy" id="6337"/>
    <lineage>
        <taxon>Eukaryota</taxon>
        <taxon>Metazoa</taxon>
        <taxon>Ecdysozoa</taxon>
        <taxon>Nematoda</taxon>
        <taxon>Enoplea</taxon>
        <taxon>Dorylaimia</taxon>
        <taxon>Trichinellida</taxon>
        <taxon>Trichinellidae</taxon>
        <taxon>Trichinella</taxon>
    </lineage>
</organism>
<feature type="binding site" evidence="17">
    <location>
        <position position="583"/>
    </location>
    <ligand>
        <name>L-glutamate</name>
        <dbReference type="ChEBI" id="CHEBI:29985"/>
    </ligand>
</feature>
<keyword evidence="6 20" id="KW-1133">Transmembrane helix</keyword>
<evidence type="ECO:0000256" key="13">
    <source>
        <dbReference type="ARBA" id="ARBA00023286"/>
    </source>
</evidence>
<evidence type="ECO:0000256" key="8">
    <source>
        <dbReference type="ARBA" id="ARBA00023065"/>
    </source>
</evidence>
<dbReference type="Proteomes" id="UP000054826">
    <property type="component" value="Unassembled WGS sequence"/>
</dbReference>
<feature type="domain" description="Ionotropic glutamate receptor C-terminal" evidence="22">
    <location>
        <begin position="326"/>
        <end position="697"/>
    </location>
</feature>
<dbReference type="GO" id="GO:0008328">
    <property type="term" value="C:ionotropic glutamate receptor complex"/>
    <property type="evidence" value="ECO:0007669"/>
    <property type="project" value="UniProtKB-ARBA"/>
</dbReference>
<evidence type="ECO:0000256" key="3">
    <source>
        <dbReference type="ARBA" id="ARBA00022475"/>
    </source>
</evidence>
<feature type="chain" id="PRO_5006880862" description="Glutamate receptor 1" evidence="21">
    <location>
        <begin position="18"/>
        <end position="780"/>
    </location>
</feature>
<feature type="binding site" evidence="17">
    <location>
        <position position="412"/>
    </location>
    <ligand>
        <name>L-glutamate</name>
        <dbReference type="ChEBI" id="CHEBI:29985"/>
    </ligand>
</feature>
<feature type="transmembrane region" description="Helical" evidence="20">
    <location>
        <begin position="457"/>
        <end position="476"/>
    </location>
</feature>
<dbReference type="SMART" id="SM00918">
    <property type="entry name" value="Lig_chan-Glu_bd"/>
    <property type="match status" value="1"/>
</dbReference>
<evidence type="ECO:0000313" key="24">
    <source>
        <dbReference type="EMBL" id="KRZ43191.1"/>
    </source>
</evidence>
<feature type="transmembrane region" description="Helical" evidence="20">
    <location>
        <begin position="720"/>
        <end position="744"/>
    </location>
</feature>
<evidence type="ECO:0000256" key="14">
    <source>
        <dbReference type="ARBA" id="ARBA00023303"/>
    </source>
</evidence>
<protein>
    <recommendedName>
        <fullName evidence="16">Glutamate receptor 1</fullName>
    </recommendedName>
</protein>
<evidence type="ECO:0000256" key="7">
    <source>
        <dbReference type="ARBA" id="ARBA00023018"/>
    </source>
</evidence>
<keyword evidence="13" id="KW-1071">Ligand-gated ion channel</keyword>
<evidence type="ECO:0000256" key="5">
    <source>
        <dbReference type="ARBA" id="ARBA00022729"/>
    </source>
</evidence>
<keyword evidence="14" id="KW-0407">Ion channel</keyword>